<evidence type="ECO:0000256" key="3">
    <source>
        <dbReference type="ARBA" id="ARBA00022679"/>
    </source>
</evidence>
<dbReference type="PANTHER" id="PTHR12137">
    <property type="entry name" value="CARBOHYDRATE SULFOTRANSFERASE"/>
    <property type="match status" value="1"/>
</dbReference>
<proteinExistence type="inferred from homology"/>
<dbReference type="EC" id="2.8.2.-" evidence="9"/>
<dbReference type="PANTHER" id="PTHR12137:SF54">
    <property type="entry name" value="CARBOHYDRATE SULFOTRANSFERASE"/>
    <property type="match status" value="1"/>
</dbReference>
<keyword evidence="11" id="KW-1185">Reference proteome</keyword>
<keyword evidence="4" id="KW-0812">Transmembrane</keyword>
<reference evidence="10 11" key="1">
    <citation type="submission" date="2024-05" db="EMBL/GenBank/DDBJ databases">
        <authorList>
            <person name="Wallberg A."/>
        </authorList>
    </citation>
    <scope>NUCLEOTIDE SEQUENCE [LARGE SCALE GENOMIC DNA]</scope>
</reference>
<gene>
    <name evidence="10" type="ORF">MNOR_LOCUS19421</name>
</gene>
<evidence type="ECO:0000256" key="6">
    <source>
        <dbReference type="ARBA" id="ARBA00023034"/>
    </source>
</evidence>
<dbReference type="InterPro" id="IPR018011">
    <property type="entry name" value="Carb_sulfotrans_8-10"/>
</dbReference>
<name>A0AAV2R460_MEGNR</name>
<comment type="caution">
    <text evidence="10">The sequence shown here is derived from an EMBL/GenBank/DDBJ whole genome shotgun (WGS) entry which is preliminary data.</text>
</comment>
<dbReference type="GO" id="GO:0008146">
    <property type="term" value="F:sulfotransferase activity"/>
    <property type="evidence" value="ECO:0007669"/>
    <property type="project" value="InterPro"/>
</dbReference>
<comment type="subcellular location">
    <subcellularLocation>
        <location evidence="1 9">Golgi apparatus membrane</location>
        <topology evidence="1 9">Single-pass type II membrane protein</topology>
    </subcellularLocation>
</comment>
<evidence type="ECO:0000256" key="4">
    <source>
        <dbReference type="ARBA" id="ARBA00022692"/>
    </source>
</evidence>
<dbReference type="Pfam" id="PF03567">
    <property type="entry name" value="Sulfotransfer_2"/>
    <property type="match status" value="1"/>
</dbReference>
<feature type="non-terminal residue" evidence="10">
    <location>
        <position position="101"/>
    </location>
</feature>
<evidence type="ECO:0000256" key="7">
    <source>
        <dbReference type="ARBA" id="ARBA00023136"/>
    </source>
</evidence>
<keyword evidence="9" id="KW-0119">Carbohydrate metabolism</keyword>
<accession>A0AAV2R460</accession>
<dbReference type="AlphaFoldDB" id="A0AAV2R460"/>
<evidence type="ECO:0000256" key="2">
    <source>
        <dbReference type="ARBA" id="ARBA00006339"/>
    </source>
</evidence>
<comment type="similarity">
    <text evidence="2 9">Belongs to the sulfotransferase 2 family.</text>
</comment>
<protein>
    <recommendedName>
        <fullName evidence="9">Carbohydrate sulfotransferase</fullName>
        <ecNumber evidence="9">2.8.2.-</ecNumber>
    </recommendedName>
</protein>
<keyword evidence="9" id="KW-0735">Signal-anchor</keyword>
<keyword evidence="7" id="KW-0472">Membrane</keyword>
<evidence type="ECO:0000256" key="9">
    <source>
        <dbReference type="RuleBase" id="RU364020"/>
    </source>
</evidence>
<dbReference type="EMBL" id="CAXKWB010014402">
    <property type="protein sequence ID" value="CAL4110497.1"/>
    <property type="molecule type" value="Genomic_DNA"/>
</dbReference>
<evidence type="ECO:0000256" key="5">
    <source>
        <dbReference type="ARBA" id="ARBA00022989"/>
    </source>
</evidence>
<keyword evidence="5" id="KW-1133">Transmembrane helix</keyword>
<dbReference type="Proteomes" id="UP001497623">
    <property type="component" value="Unassembled WGS sequence"/>
</dbReference>
<organism evidence="10 11">
    <name type="scientific">Meganyctiphanes norvegica</name>
    <name type="common">Northern krill</name>
    <name type="synonym">Thysanopoda norvegica</name>
    <dbReference type="NCBI Taxonomy" id="48144"/>
    <lineage>
        <taxon>Eukaryota</taxon>
        <taxon>Metazoa</taxon>
        <taxon>Ecdysozoa</taxon>
        <taxon>Arthropoda</taxon>
        <taxon>Crustacea</taxon>
        <taxon>Multicrustacea</taxon>
        <taxon>Malacostraca</taxon>
        <taxon>Eumalacostraca</taxon>
        <taxon>Eucarida</taxon>
        <taxon>Euphausiacea</taxon>
        <taxon>Euphausiidae</taxon>
        <taxon>Meganyctiphanes</taxon>
    </lineage>
</organism>
<evidence type="ECO:0000313" key="11">
    <source>
        <dbReference type="Proteomes" id="UP001497623"/>
    </source>
</evidence>
<sequence>KHGKGNEHWLNYYKTCSPCKLPYDYIMKVETHTEDLRYIFKMAGVTEVNVEAQFHATLKNNKTSDHVYASDSSYLSYYEGVDHQLIKDIHYLFKEDYQLFG</sequence>
<keyword evidence="6 9" id="KW-0333">Golgi apparatus</keyword>
<evidence type="ECO:0000256" key="8">
    <source>
        <dbReference type="ARBA" id="ARBA00023180"/>
    </source>
</evidence>
<keyword evidence="8 9" id="KW-0325">Glycoprotein</keyword>
<dbReference type="GO" id="GO:0016051">
    <property type="term" value="P:carbohydrate biosynthetic process"/>
    <property type="evidence" value="ECO:0007669"/>
    <property type="project" value="InterPro"/>
</dbReference>
<feature type="non-terminal residue" evidence="10">
    <location>
        <position position="1"/>
    </location>
</feature>
<evidence type="ECO:0000313" key="10">
    <source>
        <dbReference type="EMBL" id="CAL4110497.1"/>
    </source>
</evidence>
<keyword evidence="3 9" id="KW-0808">Transferase</keyword>
<dbReference type="GO" id="GO:0000139">
    <property type="term" value="C:Golgi membrane"/>
    <property type="evidence" value="ECO:0007669"/>
    <property type="project" value="UniProtKB-SubCell"/>
</dbReference>
<evidence type="ECO:0000256" key="1">
    <source>
        <dbReference type="ARBA" id="ARBA00004323"/>
    </source>
</evidence>
<dbReference type="InterPro" id="IPR005331">
    <property type="entry name" value="Sulfotransferase"/>
</dbReference>